<evidence type="ECO:0000313" key="15">
    <source>
        <dbReference type="Proteomes" id="UP000011885"/>
    </source>
</evidence>
<keyword evidence="5 13" id="KW-1133">Transmembrane helix</keyword>
<evidence type="ECO:0000313" key="14">
    <source>
        <dbReference type="EMBL" id="EMI54256.1"/>
    </source>
</evidence>
<keyword evidence="9 13" id="KW-0472">Membrane</keyword>
<feature type="transmembrane region" description="Helical" evidence="13">
    <location>
        <begin position="261"/>
        <end position="278"/>
    </location>
</feature>
<evidence type="ECO:0000256" key="5">
    <source>
        <dbReference type="ARBA" id="ARBA00022989"/>
    </source>
</evidence>
<evidence type="ECO:0000256" key="2">
    <source>
        <dbReference type="ARBA" id="ARBA00022475"/>
    </source>
</evidence>
<dbReference type="PANTHER" id="PTHR35457">
    <property type="entry name" value="HEME A SYNTHASE"/>
    <property type="match status" value="1"/>
</dbReference>
<keyword evidence="15" id="KW-1185">Reference proteome</keyword>
<dbReference type="EMBL" id="ANOH01000286">
    <property type="protein sequence ID" value="EMI54256.1"/>
    <property type="molecule type" value="Genomic_DNA"/>
</dbReference>
<dbReference type="PANTHER" id="PTHR35457:SF1">
    <property type="entry name" value="HEME A SYNTHASE"/>
    <property type="match status" value="1"/>
</dbReference>
<feature type="transmembrane region" description="Helical" evidence="13">
    <location>
        <begin position="142"/>
        <end position="164"/>
    </location>
</feature>
<comment type="caution">
    <text evidence="14">The sequence shown here is derived from an EMBL/GenBank/DDBJ whole genome shotgun (WGS) entry which is preliminary data.</text>
</comment>
<dbReference type="AlphaFoldDB" id="M5U8T0"/>
<dbReference type="GO" id="GO:0016491">
    <property type="term" value="F:oxidoreductase activity"/>
    <property type="evidence" value="ECO:0007669"/>
    <property type="project" value="UniProtKB-KW"/>
</dbReference>
<evidence type="ECO:0000256" key="11">
    <source>
        <dbReference type="ARBA" id="ARBA00023444"/>
    </source>
</evidence>
<feature type="compositionally biased region" description="Low complexity" evidence="12">
    <location>
        <begin position="12"/>
        <end position="27"/>
    </location>
</feature>
<comment type="subcellular location">
    <subcellularLocation>
        <location evidence="1">Membrane</location>
        <topology evidence="1">Multi-pass membrane protein</topology>
    </subcellularLocation>
</comment>
<feature type="region of interest" description="Disordered" evidence="12">
    <location>
        <begin position="1"/>
        <end position="49"/>
    </location>
</feature>
<dbReference type="GO" id="GO:0006784">
    <property type="term" value="P:heme A biosynthetic process"/>
    <property type="evidence" value="ECO:0007669"/>
    <property type="project" value="InterPro"/>
</dbReference>
<evidence type="ECO:0000256" key="1">
    <source>
        <dbReference type="ARBA" id="ARBA00004141"/>
    </source>
</evidence>
<keyword evidence="10" id="KW-1015">Disulfide bond</keyword>
<feature type="transmembrane region" description="Helical" evidence="13">
    <location>
        <begin position="221"/>
        <end position="241"/>
    </location>
</feature>
<feature type="compositionally biased region" description="Low complexity" evidence="12">
    <location>
        <begin position="40"/>
        <end position="49"/>
    </location>
</feature>
<keyword evidence="8" id="KW-0350">Heme biosynthesis</keyword>
<dbReference type="OrthoDB" id="128939at2"/>
<evidence type="ECO:0000256" key="9">
    <source>
        <dbReference type="ARBA" id="ARBA00023136"/>
    </source>
</evidence>
<sequence>MPENKEETVAENVGSGVDSDVSSNTTTREPATGQSGSGQLGSSQPGRGDSPWPRRLAVALVVLVWPLIWVGGLVTTYDAGMSVPDWPGTYGYNLFLYPLSTWLLGPFDLFIEHGHRLLGALVGFVAIGFLIACWLGDSRRWITVLAVAVLAAVIGQGVLGGLRVTMSARVLAMVHGCTGPAFFALCVVAACVTGARWRRDSVLAAAGIGQSEEGARPSPRLFLPILMVLAAYSQIVFGAQLRHALPTASPGMFAHTAMTHASMAFLLWLFAGIAWWRMRGCGDLTLSRPAAGLICLVAVQILLGVGTWIVNYGYPPLLDSLPGSQTYRLESKNLLDAWIVTGHVATGSLILAVTTLITVRLWRRRSVLASLDVAGLR</sequence>
<feature type="transmembrane region" description="Helical" evidence="13">
    <location>
        <begin position="290"/>
        <end position="310"/>
    </location>
</feature>
<evidence type="ECO:0000256" key="6">
    <source>
        <dbReference type="ARBA" id="ARBA00023002"/>
    </source>
</evidence>
<evidence type="ECO:0000256" key="8">
    <source>
        <dbReference type="ARBA" id="ARBA00023133"/>
    </source>
</evidence>
<dbReference type="PATRIC" id="fig|1263870.3.peg.4551"/>
<evidence type="ECO:0000256" key="7">
    <source>
        <dbReference type="ARBA" id="ARBA00023004"/>
    </source>
</evidence>
<dbReference type="RefSeq" id="WP_008682671.1">
    <property type="nucleotide sequence ID" value="NZ_ANOH01000286.1"/>
</dbReference>
<dbReference type="GO" id="GO:0016020">
    <property type="term" value="C:membrane"/>
    <property type="evidence" value="ECO:0007669"/>
    <property type="project" value="UniProtKB-SubCell"/>
</dbReference>
<dbReference type="InterPro" id="IPR050450">
    <property type="entry name" value="COX15/CtaA_HemeA_synthase"/>
</dbReference>
<feature type="transmembrane region" description="Helical" evidence="13">
    <location>
        <begin position="117"/>
        <end position="135"/>
    </location>
</feature>
<feature type="transmembrane region" description="Helical" evidence="13">
    <location>
        <begin position="170"/>
        <end position="192"/>
    </location>
</feature>
<keyword evidence="2" id="KW-1003">Cell membrane</keyword>
<comment type="pathway">
    <text evidence="11">Porphyrin-containing compound metabolism.</text>
</comment>
<dbReference type="Pfam" id="PF02628">
    <property type="entry name" value="COX15-CtaA"/>
    <property type="match status" value="1"/>
</dbReference>
<feature type="transmembrane region" description="Helical" evidence="13">
    <location>
        <begin position="56"/>
        <end position="77"/>
    </location>
</feature>
<organism evidence="14 15">
    <name type="scientific">Rhodopirellula sallentina SM41</name>
    <dbReference type="NCBI Taxonomy" id="1263870"/>
    <lineage>
        <taxon>Bacteria</taxon>
        <taxon>Pseudomonadati</taxon>
        <taxon>Planctomycetota</taxon>
        <taxon>Planctomycetia</taxon>
        <taxon>Pirellulales</taxon>
        <taxon>Pirellulaceae</taxon>
        <taxon>Rhodopirellula</taxon>
    </lineage>
</organism>
<evidence type="ECO:0000256" key="12">
    <source>
        <dbReference type="SAM" id="MobiDB-lite"/>
    </source>
</evidence>
<evidence type="ECO:0000256" key="13">
    <source>
        <dbReference type="SAM" id="Phobius"/>
    </source>
</evidence>
<keyword evidence="6" id="KW-0560">Oxidoreductase</keyword>
<dbReference type="GO" id="GO:0046872">
    <property type="term" value="F:metal ion binding"/>
    <property type="evidence" value="ECO:0007669"/>
    <property type="project" value="UniProtKB-KW"/>
</dbReference>
<gene>
    <name evidence="14" type="ORF">RSSM_04305</name>
</gene>
<dbReference type="Proteomes" id="UP000011885">
    <property type="component" value="Unassembled WGS sequence"/>
</dbReference>
<protein>
    <submittedName>
        <fullName evidence="14">Cytochrome oxidase assembly protein</fullName>
    </submittedName>
</protein>
<dbReference type="InterPro" id="IPR003780">
    <property type="entry name" value="COX15/CtaA_fam"/>
</dbReference>
<keyword evidence="3 13" id="KW-0812">Transmembrane</keyword>
<feature type="transmembrane region" description="Helical" evidence="13">
    <location>
        <begin position="337"/>
        <end position="359"/>
    </location>
</feature>
<keyword evidence="7" id="KW-0408">Iron</keyword>
<evidence type="ECO:0000256" key="4">
    <source>
        <dbReference type="ARBA" id="ARBA00022723"/>
    </source>
</evidence>
<accession>M5U8T0</accession>
<evidence type="ECO:0000256" key="3">
    <source>
        <dbReference type="ARBA" id="ARBA00022692"/>
    </source>
</evidence>
<reference evidence="14 15" key="1">
    <citation type="journal article" date="2013" name="Mar. Genomics">
        <title>Expression of sulfatases in Rhodopirellula baltica and the diversity of sulfatases in the genus Rhodopirellula.</title>
        <authorList>
            <person name="Wegner C.E."/>
            <person name="Richter-Heitmann T."/>
            <person name="Klindworth A."/>
            <person name="Klockow C."/>
            <person name="Richter M."/>
            <person name="Achstetter T."/>
            <person name="Glockner F.O."/>
            <person name="Harder J."/>
        </authorList>
    </citation>
    <scope>NUCLEOTIDE SEQUENCE [LARGE SCALE GENOMIC DNA]</scope>
    <source>
        <strain evidence="14 15">SM41</strain>
    </source>
</reference>
<name>M5U8T0_9BACT</name>
<evidence type="ECO:0000256" key="10">
    <source>
        <dbReference type="ARBA" id="ARBA00023157"/>
    </source>
</evidence>
<keyword evidence="4" id="KW-0479">Metal-binding</keyword>
<proteinExistence type="predicted"/>